<evidence type="ECO:0000313" key="8">
    <source>
        <dbReference type="Proteomes" id="UP000789759"/>
    </source>
</evidence>
<evidence type="ECO:0000256" key="2">
    <source>
        <dbReference type="PROSITE-ProRule" id="PRU00192"/>
    </source>
</evidence>
<evidence type="ECO:0000259" key="5">
    <source>
        <dbReference type="PROSITE" id="PS50002"/>
    </source>
</evidence>
<dbReference type="GO" id="GO:0007165">
    <property type="term" value="P:signal transduction"/>
    <property type="evidence" value="ECO:0007669"/>
    <property type="project" value="InterPro"/>
</dbReference>
<organism evidence="7 8">
    <name type="scientific">Cetraspora pellucida</name>
    <dbReference type="NCBI Taxonomy" id="1433469"/>
    <lineage>
        <taxon>Eukaryota</taxon>
        <taxon>Fungi</taxon>
        <taxon>Fungi incertae sedis</taxon>
        <taxon>Mucoromycota</taxon>
        <taxon>Glomeromycotina</taxon>
        <taxon>Glomeromycetes</taxon>
        <taxon>Diversisporales</taxon>
        <taxon>Gigasporaceae</taxon>
        <taxon>Cetraspora</taxon>
    </lineage>
</organism>
<comment type="caution">
    <text evidence="7">The sequence shown here is derived from an EMBL/GenBank/DDBJ whole genome shotgun (WGS) entry which is preliminary data.</text>
</comment>
<keyword evidence="8" id="KW-1185">Reference proteome</keyword>
<keyword evidence="3" id="KW-0175">Coiled coil</keyword>
<evidence type="ECO:0000256" key="3">
    <source>
        <dbReference type="SAM" id="Coils"/>
    </source>
</evidence>
<dbReference type="GO" id="GO:0008104">
    <property type="term" value="P:intracellular protein localization"/>
    <property type="evidence" value="ECO:0007669"/>
    <property type="project" value="TreeGrafter"/>
</dbReference>
<dbReference type="PROSITE" id="PS50200">
    <property type="entry name" value="RA"/>
    <property type="match status" value="1"/>
</dbReference>
<dbReference type="PANTHER" id="PTHR47775:SF1">
    <property type="entry name" value="BUD SITE SELECTION PROTEIN 14"/>
    <property type="match status" value="1"/>
</dbReference>
<feature type="coiled-coil region" evidence="3">
    <location>
        <begin position="623"/>
        <end position="650"/>
    </location>
</feature>
<dbReference type="InterPro" id="IPR036028">
    <property type="entry name" value="SH3-like_dom_sf"/>
</dbReference>
<feature type="region of interest" description="Disordered" evidence="4">
    <location>
        <begin position="355"/>
        <end position="395"/>
    </location>
</feature>
<dbReference type="InterPro" id="IPR001452">
    <property type="entry name" value="SH3_domain"/>
</dbReference>
<keyword evidence="1 2" id="KW-0728">SH3 domain</keyword>
<dbReference type="GO" id="GO:0015630">
    <property type="term" value="C:microtubule cytoskeleton"/>
    <property type="evidence" value="ECO:0007669"/>
    <property type="project" value="TreeGrafter"/>
</dbReference>
<dbReference type="InterPro" id="IPR053039">
    <property type="entry name" value="Polarity_Bud-Selection_Reg"/>
</dbReference>
<dbReference type="AlphaFoldDB" id="A0A9N9D0I9"/>
<dbReference type="Pfam" id="PF00018">
    <property type="entry name" value="SH3_1"/>
    <property type="match status" value="1"/>
</dbReference>
<dbReference type="Proteomes" id="UP000789759">
    <property type="component" value="Unassembled WGS sequence"/>
</dbReference>
<protein>
    <submittedName>
        <fullName evidence="7">6460_t:CDS:1</fullName>
    </submittedName>
</protein>
<proteinExistence type="predicted"/>
<feature type="compositionally biased region" description="Basic and acidic residues" evidence="4">
    <location>
        <begin position="322"/>
        <end position="340"/>
    </location>
</feature>
<feature type="domain" description="Ras-associating" evidence="6">
    <location>
        <begin position="403"/>
        <end position="476"/>
    </location>
</feature>
<name>A0A9N9D0I9_9GLOM</name>
<reference evidence="7" key="1">
    <citation type="submission" date="2021-06" db="EMBL/GenBank/DDBJ databases">
        <authorList>
            <person name="Kallberg Y."/>
            <person name="Tangrot J."/>
            <person name="Rosling A."/>
        </authorList>
    </citation>
    <scope>NUCLEOTIDE SEQUENCE</scope>
    <source>
        <strain evidence="7">FL966</strain>
    </source>
</reference>
<evidence type="ECO:0000259" key="6">
    <source>
        <dbReference type="PROSITE" id="PS50200"/>
    </source>
</evidence>
<dbReference type="Gene3D" id="2.30.30.40">
    <property type="entry name" value="SH3 Domains"/>
    <property type="match status" value="1"/>
</dbReference>
<dbReference type="OrthoDB" id="196165at2759"/>
<dbReference type="EMBL" id="CAJVQA010005313">
    <property type="protein sequence ID" value="CAG8617969.1"/>
    <property type="molecule type" value="Genomic_DNA"/>
</dbReference>
<dbReference type="PANTHER" id="PTHR47775">
    <property type="entry name" value="BUD SITE SELECTION PROTEIN 14"/>
    <property type="match status" value="1"/>
</dbReference>
<evidence type="ECO:0000313" key="7">
    <source>
        <dbReference type="EMBL" id="CAG8617969.1"/>
    </source>
</evidence>
<gene>
    <name evidence="7" type="ORF">CPELLU_LOCUS7775</name>
</gene>
<accession>A0A9N9D0I9</accession>
<dbReference type="GO" id="GO:0051286">
    <property type="term" value="C:cell tip"/>
    <property type="evidence" value="ECO:0007669"/>
    <property type="project" value="TreeGrafter"/>
</dbReference>
<feature type="region of interest" description="Disordered" evidence="4">
    <location>
        <begin position="302"/>
        <end position="342"/>
    </location>
</feature>
<dbReference type="PROSITE" id="PS50002">
    <property type="entry name" value="SH3"/>
    <property type="match status" value="1"/>
</dbReference>
<dbReference type="Pfam" id="PF00788">
    <property type="entry name" value="RA"/>
    <property type="match status" value="1"/>
</dbReference>
<dbReference type="SMART" id="SM00326">
    <property type="entry name" value="SH3"/>
    <property type="match status" value="1"/>
</dbReference>
<dbReference type="CDD" id="cd17043">
    <property type="entry name" value="RA"/>
    <property type="match status" value="1"/>
</dbReference>
<sequence>MAREHNLSIDINAASQSQIITKLEEDSDVSSLLSPITDEDIEPGLVYALRTFTETVEGRAKVEKGDSLILLDDSNNYWWLVKILKNGDVGYMPAEDIEMPFEKLARINKHKNVNLTIPKNNIDDNLSIKQTKIKSKVVIFTSPEYFVCGDDNEDVQVIEEQEQQTQQEEVTNQEDNNETQIVVAEAKELNIQHTASATPTYQKVELTPMKTLILTQTNENDQQNIETDISNVPSDQQNDESVSYKIKLRKQTGIFNYDMKKDNPIDLPSSASKTLDISNSPHEINEMSLMSHLVKTKFFGSSSGKTSPISDEHNKNTIVETSDEKIHNRGKKEKEKKDGIFKNFFKRKKKKDDIPFNSIKPLNNSYDQLQMGSSKQPFQRSPSLKRSQQRTINQTNLNPTYSVLRIYPGQNIQTEFKYKTGLLSPKTTTIALIKQAIHRFKLDDDYWDNYYISIKEINRKERHLMPHDHPLEIFNSIASYYSTPLPSVQRTSILSISSDLSNISNHEAINKLQIQDSQNTVFLYLNGKSKPLKEQITDIHNTFPSTDLSTKPKNIVIKNTFPLTELPTKPSFKENNWVLSNDFGLQNLLAYVRSDLNIERRRSGWHLQDPEEILDQVKSTEIRDDIRSIFENVNNELDKLELELNQIMVDVVRVF</sequence>
<dbReference type="InterPro" id="IPR000159">
    <property type="entry name" value="RA_dom"/>
</dbReference>
<feature type="domain" description="SH3" evidence="5">
    <location>
        <begin position="41"/>
        <end position="102"/>
    </location>
</feature>
<dbReference type="Gene3D" id="3.10.20.90">
    <property type="entry name" value="Phosphatidylinositol 3-kinase Catalytic Subunit, Chain A, domain 1"/>
    <property type="match status" value="1"/>
</dbReference>
<dbReference type="GO" id="GO:0030950">
    <property type="term" value="P:establishment or maintenance of actin cytoskeleton polarity"/>
    <property type="evidence" value="ECO:0007669"/>
    <property type="project" value="TreeGrafter"/>
</dbReference>
<dbReference type="SUPFAM" id="SSF54236">
    <property type="entry name" value="Ubiquitin-like"/>
    <property type="match status" value="1"/>
</dbReference>
<dbReference type="InterPro" id="IPR029071">
    <property type="entry name" value="Ubiquitin-like_domsf"/>
</dbReference>
<dbReference type="SUPFAM" id="SSF50044">
    <property type="entry name" value="SH3-domain"/>
    <property type="match status" value="1"/>
</dbReference>
<feature type="compositionally biased region" description="Polar residues" evidence="4">
    <location>
        <begin position="360"/>
        <end position="395"/>
    </location>
</feature>
<evidence type="ECO:0000256" key="1">
    <source>
        <dbReference type="ARBA" id="ARBA00022443"/>
    </source>
</evidence>
<evidence type="ECO:0000256" key="4">
    <source>
        <dbReference type="SAM" id="MobiDB-lite"/>
    </source>
</evidence>